<evidence type="ECO:0000256" key="2">
    <source>
        <dbReference type="ARBA" id="ARBA00022801"/>
    </source>
</evidence>
<dbReference type="Gene3D" id="3.40.50.2300">
    <property type="match status" value="1"/>
</dbReference>
<dbReference type="RefSeq" id="WP_085028233.1">
    <property type="nucleotide sequence ID" value="NZ_CP020772.1"/>
</dbReference>
<evidence type="ECO:0000256" key="1">
    <source>
        <dbReference type="ARBA" id="ARBA00011063"/>
    </source>
</evidence>
<dbReference type="InterPro" id="IPR023485">
    <property type="entry name" value="Ptyr_pPase"/>
</dbReference>
<dbReference type="CDD" id="cd16344">
    <property type="entry name" value="LMWPAP"/>
    <property type="match status" value="1"/>
</dbReference>
<keyword evidence="2" id="KW-0378">Hydrolase</keyword>
<dbReference type="EMBL" id="CP020772">
    <property type="protein sequence ID" value="ARI76067.1"/>
    <property type="molecule type" value="Genomic_DNA"/>
</dbReference>
<dbReference type="Proteomes" id="UP000192527">
    <property type="component" value="Chromosome"/>
</dbReference>
<sequence>MNILFVCTGNTCRSPMAEAILRDKRNEGEVKSAGIFAGKGEPMAENSQRVLDEMGLTLNHQTTPVNGDLLDWADLVLTMTDRHKQTLALQYPDHQGKFYTLKEYVLIEDEQWDRLKKLYTEFEAKRTKILNESKDDLKEEELDQKLMRALEEDIKEIEKMENDLPDINISDPFGGPIDVYRQTRDELDKHIELLIKKLDNNG</sequence>
<dbReference type="KEGG" id="hmn:HM131_04105"/>
<dbReference type="STRING" id="402384.HM131_04105"/>
<feature type="domain" description="Phosphotyrosine protein phosphatase I" evidence="5">
    <location>
        <begin position="1"/>
        <end position="197"/>
    </location>
</feature>
<dbReference type="InterPro" id="IPR017867">
    <property type="entry name" value="Tyr_phospatase_low_mol_wt"/>
</dbReference>
<feature type="active site" description="Nucleophile" evidence="4">
    <location>
        <position position="7"/>
    </location>
</feature>
<evidence type="ECO:0000256" key="3">
    <source>
        <dbReference type="ARBA" id="ARBA00022912"/>
    </source>
</evidence>
<evidence type="ECO:0000313" key="6">
    <source>
        <dbReference type="EMBL" id="ARI76067.1"/>
    </source>
</evidence>
<protein>
    <submittedName>
        <fullName evidence="6">Protein tyrosine phosphatase</fullName>
    </submittedName>
</protein>
<dbReference type="GO" id="GO:0004725">
    <property type="term" value="F:protein tyrosine phosphatase activity"/>
    <property type="evidence" value="ECO:0007669"/>
    <property type="project" value="InterPro"/>
</dbReference>
<dbReference type="Pfam" id="PF01451">
    <property type="entry name" value="LMWPc"/>
    <property type="match status" value="1"/>
</dbReference>
<gene>
    <name evidence="6" type="ORF">HM131_04105</name>
</gene>
<dbReference type="PANTHER" id="PTHR11717">
    <property type="entry name" value="LOW MOLECULAR WEIGHT PROTEIN TYROSINE PHOSPHATASE"/>
    <property type="match status" value="1"/>
</dbReference>
<dbReference type="OrthoDB" id="9784339at2"/>
<organism evidence="6 7">
    <name type="scientific">Halobacillus mangrovi</name>
    <dbReference type="NCBI Taxonomy" id="402384"/>
    <lineage>
        <taxon>Bacteria</taxon>
        <taxon>Bacillati</taxon>
        <taxon>Bacillota</taxon>
        <taxon>Bacilli</taxon>
        <taxon>Bacillales</taxon>
        <taxon>Bacillaceae</taxon>
        <taxon>Halobacillus</taxon>
    </lineage>
</organism>
<dbReference type="SMART" id="SM00226">
    <property type="entry name" value="LMWPc"/>
    <property type="match status" value="1"/>
</dbReference>
<dbReference type="SUPFAM" id="SSF52788">
    <property type="entry name" value="Phosphotyrosine protein phosphatases I"/>
    <property type="match status" value="1"/>
</dbReference>
<accession>A0A1W5ZS37</accession>
<reference evidence="6 7" key="1">
    <citation type="submission" date="2017-04" db="EMBL/GenBank/DDBJ databases">
        <title>The whole genome sequencing and assembly of Halobacillus mangrovi strain.</title>
        <authorList>
            <person name="Lee S.-J."/>
            <person name="Park M.-K."/>
            <person name="Kim J.-Y."/>
            <person name="Lee Y.-J."/>
            <person name="Yi H."/>
            <person name="Bahn Y.-S."/>
            <person name="Kim J.F."/>
            <person name="Lee D.-W."/>
        </authorList>
    </citation>
    <scope>NUCLEOTIDE SEQUENCE [LARGE SCALE GENOMIC DNA]</scope>
    <source>
        <strain evidence="6 7">KTB 131</strain>
    </source>
</reference>
<dbReference type="InterPro" id="IPR036196">
    <property type="entry name" value="Ptyr_pPase_sf"/>
</dbReference>
<dbReference type="InterPro" id="IPR050438">
    <property type="entry name" value="LMW_PTPase"/>
</dbReference>
<dbReference type="AlphaFoldDB" id="A0A1W5ZS37"/>
<evidence type="ECO:0000313" key="7">
    <source>
        <dbReference type="Proteomes" id="UP000192527"/>
    </source>
</evidence>
<evidence type="ECO:0000256" key="4">
    <source>
        <dbReference type="PIRSR" id="PIRSR617867-1"/>
    </source>
</evidence>
<keyword evidence="7" id="KW-1185">Reference proteome</keyword>
<proteinExistence type="inferred from homology"/>
<name>A0A1W5ZS37_9BACI</name>
<feature type="active site" description="Nucleophile" evidence="4">
    <location>
        <position position="13"/>
    </location>
</feature>
<comment type="similarity">
    <text evidence="1">Belongs to the low molecular weight phosphotyrosine protein phosphatase family.</text>
</comment>
<keyword evidence="3" id="KW-0904">Protein phosphatase</keyword>
<evidence type="ECO:0000259" key="5">
    <source>
        <dbReference type="SMART" id="SM00226"/>
    </source>
</evidence>
<dbReference type="PRINTS" id="PR00719">
    <property type="entry name" value="LMWPTPASE"/>
</dbReference>
<feature type="active site" description="Proton donor" evidence="4">
    <location>
        <position position="113"/>
    </location>
</feature>
<dbReference type="PANTHER" id="PTHR11717:SF31">
    <property type="entry name" value="LOW MOLECULAR WEIGHT PROTEIN-TYROSINE-PHOSPHATASE ETP-RELATED"/>
    <property type="match status" value="1"/>
</dbReference>